<name>A0A1I5AFX2_9FLAO</name>
<feature type="transmembrane region" description="Helical" evidence="1">
    <location>
        <begin position="162"/>
        <end position="180"/>
    </location>
</feature>
<gene>
    <name evidence="2" type="ORF">SAMN05444143_1401</name>
</gene>
<feature type="transmembrane region" description="Helical" evidence="1">
    <location>
        <begin position="124"/>
        <end position="142"/>
    </location>
</feature>
<evidence type="ECO:0000313" key="3">
    <source>
        <dbReference type="Proteomes" id="UP000182961"/>
    </source>
</evidence>
<proteinExistence type="predicted"/>
<dbReference type="AlphaFoldDB" id="A0A1I5AFX2"/>
<feature type="transmembrane region" description="Helical" evidence="1">
    <location>
        <begin position="33"/>
        <end position="53"/>
    </location>
</feature>
<accession>A0A1I5AFX2</accession>
<protein>
    <submittedName>
        <fullName evidence="2">Uncharacterized protein</fullName>
    </submittedName>
</protein>
<keyword evidence="1" id="KW-0472">Membrane</keyword>
<sequence>MALYKLNLITLIIPIFLVIIYFISNLLKSKKGILLITGLLLLTLNYLEINFIGNYIQNYFGIIERYYLCILVILFGIIDLSIDNEENEIFKNKNNIIVTIIYIVFSFGLYIPVWFIINKNRFRIKTFYIICSILLPYFLLYLKISTNEWILLNTNSYIELSFLFFLSIWITTSIISILSIKNISEELKIKFNYIYVFLLNIIYIQQRLNRTEITEDTNC</sequence>
<feature type="transmembrane region" description="Helical" evidence="1">
    <location>
        <begin position="65"/>
        <end position="82"/>
    </location>
</feature>
<evidence type="ECO:0000256" key="1">
    <source>
        <dbReference type="SAM" id="Phobius"/>
    </source>
</evidence>
<dbReference type="Proteomes" id="UP000182961">
    <property type="component" value="Unassembled WGS sequence"/>
</dbReference>
<keyword evidence="3" id="KW-1185">Reference proteome</keyword>
<keyword evidence="1" id="KW-0812">Transmembrane</keyword>
<feature type="transmembrane region" description="Helical" evidence="1">
    <location>
        <begin position="94"/>
        <end position="117"/>
    </location>
</feature>
<evidence type="ECO:0000313" key="2">
    <source>
        <dbReference type="EMBL" id="SFN61305.1"/>
    </source>
</evidence>
<organism evidence="2 3">
    <name type="scientific">Flavobacterium succinicans</name>
    <dbReference type="NCBI Taxonomy" id="29536"/>
    <lineage>
        <taxon>Bacteria</taxon>
        <taxon>Pseudomonadati</taxon>
        <taxon>Bacteroidota</taxon>
        <taxon>Flavobacteriia</taxon>
        <taxon>Flavobacteriales</taxon>
        <taxon>Flavobacteriaceae</taxon>
        <taxon>Flavobacterium</taxon>
    </lineage>
</organism>
<feature type="transmembrane region" description="Helical" evidence="1">
    <location>
        <begin position="7"/>
        <end position="27"/>
    </location>
</feature>
<dbReference type="EMBL" id="FOUT01000040">
    <property type="protein sequence ID" value="SFN61305.1"/>
    <property type="molecule type" value="Genomic_DNA"/>
</dbReference>
<keyword evidence="1" id="KW-1133">Transmembrane helix</keyword>
<reference evidence="3" key="1">
    <citation type="submission" date="2016-10" db="EMBL/GenBank/DDBJ databases">
        <authorList>
            <person name="Varghese N."/>
            <person name="Submissions S."/>
        </authorList>
    </citation>
    <scope>NUCLEOTIDE SEQUENCE [LARGE SCALE GENOMIC DNA]</scope>
    <source>
        <strain evidence="3">DSM 4002</strain>
    </source>
</reference>